<dbReference type="GO" id="GO:0006508">
    <property type="term" value="P:proteolysis"/>
    <property type="evidence" value="ECO:0007669"/>
    <property type="project" value="UniProtKB-KW"/>
</dbReference>
<organism evidence="9 10">
    <name type="scientific">Perkinsus olseni</name>
    <name type="common">Perkinsus atlanticus</name>
    <dbReference type="NCBI Taxonomy" id="32597"/>
    <lineage>
        <taxon>Eukaryota</taxon>
        <taxon>Sar</taxon>
        <taxon>Alveolata</taxon>
        <taxon>Perkinsozoa</taxon>
        <taxon>Perkinsea</taxon>
        <taxon>Perkinsida</taxon>
        <taxon>Perkinsidae</taxon>
        <taxon>Perkinsus</taxon>
    </lineage>
</organism>
<comment type="cofactor">
    <cofactor evidence="4 5">
        <name>Zn(2+)</name>
        <dbReference type="ChEBI" id="CHEBI:29105"/>
    </cofactor>
    <text evidence="4 5">Binds 1 zinc ion per subunit.</text>
</comment>
<dbReference type="PROSITE" id="PS51864">
    <property type="entry name" value="ASTACIN"/>
    <property type="match status" value="1"/>
</dbReference>
<feature type="compositionally biased region" description="Low complexity" evidence="6">
    <location>
        <begin position="1234"/>
        <end position="1256"/>
    </location>
</feature>
<feature type="binding site" evidence="4">
    <location>
        <position position="1053"/>
    </location>
    <ligand>
        <name>Zn(2+)</name>
        <dbReference type="ChEBI" id="CHEBI:29105"/>
        <note>catalytic</note>
    </ligand>
</feature>
<feature type="binding site" evidence="4">
    <location>
        <position position="1043"/>
    </location>
    <ligand>
        <name>Zn(2+)</name>
        <dbReference type="ChEBI" id="CHEBI:29105"/>
        <note>catalytic</note>
    </ligand>
</feature>
<dbReference type="InterPro" id="IPR006140">
    <property type="entry name" value="D-isomer_DH_NAD-bd"/>
</dbReference>
<keyword evidence="7" id="KW-0812">Transmembrane</keyword>
<feature type="transmembrane region" description="Helical" evidence="7">
    <location>
        <begin position="452"/>
        <end position="469"/>
    </location>
</feature>
<dbReference type="PROSITE" id="PS00671">
    <property type="entry name" value="D_2_HYDROXYACID_DH_3"/>
    <property type="match status" value="1"/>
</dbReference>
<dbReference type="SMART" id="SM00235">
    <property type="entry name" value="ZnMc"/>
    <property type="match status" value="1"/>
</dbReference>
<dbReference type="InterPro" id="IPR036291">
    <property type="entry name" value="NAD(P)-bd_dom_sf"/>
</dbReference>
<dbReference type="InterPro" id="IPR001506">
    <property type="entry name" value="Peptidase_M12A"/>
</dbReference>
<dbReference type="Proteomes" id="UP000541610">
    <property type="component" value="Unassembled WGS sequence"/>
</dbReference>
<evidence type="ECO:0000256" key="5">
    <source>
        <dbReference type="RuleBase" id="RU361183"/>
    </source>
</evidence>
<evidence type="ECO:0000259" key="8">
    <source>
        <dbReference type="PROSITE" id="PS51864"/>
    </source>
</evidence>
<dbReference type="GO" id="GO:0004222">
    <property type="term" value="F:metalloendopeptidase activity"/>
    <property type="evidence" value="ECO:0007669"/>
    <property type="project" value="UniProtKB-UniRule"/>
</dbReference>
<dbReference type="SUPFAM" id="SSF52283">
    <property type="entry name" value="Formate/glycerate dehydrogenase catalytic domain-like"/>
    <property type="match status" value="1"/>
</dbReference>
<dbReference type="Pfam" id="PF00389">
    <property type="entry name" value="2-Hacid_dh"/>
    <property type="match status" value="1"/>
</dbReference>
<dbReference type="Pfam" id="PF01400">
    <property type="entry name" value="Astacin"/>
    <property type="match status" value="1"/>
</dbReference>
<keyword evidence="3" id="KW-0520">NAD</keyword>
<evidence type="ECO:0000256" key="3">
    <source>
        <dbReference type="ARBA" id="ARBA00023027"/>
    </source>
</evidence>
<keyword evidence="4 5" id="KW-0479">Metal-binding</keyword>
<dbReference type="SUPFAM" id="SSF51735">
    <property type="entry name" value="NAD(P)-binding Rossmann-fold domains"/>
    <property type="match status" value="1"/>
</dbReference>
<feature type="domain" description="Peptidase M12A" evidence="8">
    <location>
        <begin position="939"/>
        <end position="1167"/>
    </location>
</feature>
<reference evidence="9 10" key="1">
    <citation type="submission" date="2020-04" db="EMBL/GenBank/DDBJ databases">
        <title>Perkinsus olseni comparative genomics.</title>
        <authorList>
            <person name="Bogema D.R."/>
        </authorList>
    </citation>
    <scope>NUCLEOTIDE SEQUENCE [LARGE SCALE GENOMIC DNA]</scope>
    <source>
        <strain evidence="9">00978-12</strain>
    </source>
</reference>
<gene>
    <name evidence="9" type="ORF">FOZ60_015565</name>
</gene>
<dbReference type="Pfam" id="PF02826">
    <property type="entry name" value="2-Hacid_dh_C"/>
    <property type="match status" value="1"/>
</dbReference>
<evidence type="ECO:0000313" key="10">
    <source>
        <dbReference type="Proteomes" id="UP000541610"/>
    </source>
</evidence>
<sequence>MIDVAVHASRPLVSGKANASTVLEASGGHVQCYLLSTVMLQELDTQRFTSVSSQVKRLAPPLPRIPESIFENLEVESSRSRNISTCGWSCCGGILLILISFWTLGWNEATNSPKENSLVYAFHHARNASCDYVEENNNDHLIWLSCPVIASPILAEDTPLEIRATLSEAGLELRGTQLEWWVEMLQWTEVKICRGSRKSKCIYRYEKAFRHYDVDPSTFHCATKIRSGRSEVAPAERPQLKLAELGRPEVLHGVVRAAPDSVIIGNPRNGYLLSQDLISHISTKAEVQLINSDGAAALLGTPRDLYTDLTLNESSARTYVATPRLGDLRLRVSASRSDFVSVIAKQEAGGRLGPYVIPTIRRSEPIEWLLSGDHADLQSLLHHHSREDSAAFWRLLGIFLMWLGTALLLSPLGEAEPSCMAVLCVACFAGAVLSSLLATISATLFASLPVELFMAAIGVAAAVFAWRSYRSSRGSYYEYYYGSDASVEMPLVAGGPYDDDHVHWFERRLDNRWALLQGSTVASPAATSAPLSRRLFASAAASMAPRMVALDAATLKLPSDCWTRLSALGDLNLYEDTKTPEEVIERAKDADIVLTNKVPLGRDVLSSLPSLKMVSVLATGYDMIDIRSLQHGQIVSNVPDYSTDSTAQQTVALVLEICNSVGMHNAAVHAGEWNKEGLFWFRKHEMLELGPDITIGIVGLGTIGTRVYELLRPFGCQFLAWSPDTRKELPQLSYTNDVGELFQRSNLVTLHCKLTPQNYGFVNGPLLHRMQPGSILVNAARGALVNEQDLADALNSGHLAAAAVDVVSHEPISDDNPLLRARNCIITPHMAWTSPEARRRCLDIATSNVEAFLSGSPANVTPDAGDSEPSDAAVHASQGTFHETEMARLMNIDGSRPMKFTTTEILRVGYKGHTLSEPFAGSPPANRYADMLVPDTLLQGQSPAWEIWPHSPDKASEILYKFDQSASPCVQSIVKEAMKHISVAAPCVNFTDTKQQGNPTNAQVLHIRGDDDVGCFASLGYSTVHKNVINLGRGCLNVGTAFHLLMHVLGVAHEHQRPDREEYLQVNEGNIDGGIQSKDKEMKMSFQTLQGTGTAWEETVLTVPYDVASITHGGACHYSFGRFRRESCPATLAPRRVLGKTAGEVIGNRAFLTAHDIALLRIMYGCGGGHYRNGEAHVAAASNTVYDISGKALSEPVSVLKKCLLDDQATFDWEPEREAKVKPTEPPTTPPTKAPTEAPTEAPVKAPTTTAAPETTKAPESEDQGEHPSEPQEGGSHAVKIAICAFAFVALFALAAYATQELWSPEEREAKASVKRITRREAAAAEQQSESLLEDGEPSHEE</sequence>
<dbReference type="InterPro" id="IPR029753">
    <property type="entry name" value="D-isomer_DH_CS"/>
</dbReference>
<dbReference type="GO" id="GO:0016616">
    <property type="term" value="F:oxidoreductase activity, acting on the CH-OH group of donors, NAD or NADP as acceptor"/>
    <property type="evidence" value="ECO:0007669"/>
    <property type="project" value="InterPro"/>
</dbReference>
<evidence type="ECO:0000256" key="1">
    <source>
        <dbReference type="ARBA" id="ARBA00005854"/>
    </source>
</evidence>
<name>A0A7J6P6P3_PEROL</name>
<feature type="compositionally biased region" description="Basic and acidic residues" evidence="6">
    <location>
        <begin position="1214"/>
        <end position="1223"/>
    </location>
</feature>
<dbReference type="OrthoDB" id="298012at2759"/>
<dbReference type="InterPro" id="IPR006139">
    <property type="entry name" value="D-isomer_2_OHA_DH_cat_dom"/>
</dbReference>
<keyword evidence="5" id="KW-0482">Metalloprotease</keyword>
<keyword evidence="5" id="KW-0378">Hydrolase</keyword>
<keyword evidence="7" id="KW-1133">Transmembrane helix</keyword>
<comment type="caution">
    <text evidence="4">Lacks conserved residue(s) required for the propagation of feature annotation.</text>
</comment>
<keyword evidence="2" id="KW-0560">Oxidoreductase</keyword>
<accession>A0A7J6P6P3</accession>
<evidence type="ECO:0000256" key="4">
    <source>
        <dbReference type="PROSITE-ProRule" id="PRU01211"/>
    </source>
</evidence>
<feature type="compositionally biased region" description="Basic and acidic residues" evidence="6">
    <location>
        <begin position="1257"/>
        <end position="1270"/>
    </location>
</feature>
<keyword evidence="4 5" id="KW-0862">Zinc</keyword>
<evidence type="ECO:0000256" key="6">
    <source>
        <dbReference type="SAM" id="MobiDB-lite"/>
    </source>
</evidence>
<comment type="caution">
    <text evidence="9">The sequence shown here is derived from an EMBL/GenBank/DDBJ whole genome shotgun (WGS) entry which is preliminary data.</text>
</comment>
<comment type="similarity">
    <text evidence="1">Belongs to the D-isomer specific 2-hydroxyacid dehydrogenase family.</text>
</comment>
<evidence type="ECO:0000256" key="7">
    <source>
        <dbReference type="SAM" id="Phobius"/>
    </source>
</evidence>
<dbReference type="SUPFAM" id="SSF55486">
    <property type="entry name" value="Metalloproteases ('zincins'), catalytic domain"/>
    <property type="match status" value="1"/>
</dbReference>
<feature type="region of interest" description="Disordered" evidence="6">
    <location>
        <begin position="1214"/>
        <end position="1275"/>
    </location>
</feature>
<feature type="transmembrane region" description="Helical" evidence="7">
    <location>
        <begin position="391"/>
        <end position="409"/>
    </location>
</feature>
<evidence type="ECO:0000256" key="2">
    <source>
        <dbReference type="ARBA" id="ARBA00023002"/>
    </source>
</evidence>
<dbReference type="Gene3D" id="3.40.390.10">
    <property type="entry name" value="Collagenase (Catalytic Domain)"/>
    <property type="match status" value="1"/>
</dbReference>
<dbReference type="InterPro" id="IPR024079">
    <property type="entry name" value="MetalloPept_cat_dom_sf"/>
</dbReference>
<evidence type="ECO:0000313" key="9">
    <source>
        <dbReference type="EMBL" id="KAF4691420.1"/>
    </source>
</evidence>
<dbReference type="PRINTS" id="PR00480">
    <property type="entry name" value="ASTACIN"/>
</dbReference>
<dbReference type="InterPro" id="IPR050418">
    <property type="entry name" value="D-iso_2-hydroxyacid_DH_PdxB"/>
</dbReference>
<dbReference type="InterPro" id="IPR012430">
    <property type="entry name" value="TMEM43_fam"/>
</dbReference>
<feature type="transmembrane region" description="Helical" evidence="7">
    <location>
        <begin position="421"/>
        <end position="446"/>
    </location>
</feature>
<dbReference type="Gene3D" id="3.40.50.720">
    <property type="entry name" value="NAD(P)-binding Rossmann-like Domain"/>
    <property type="match status" value="2"/>
</dbReference>
<feature type="binding site" evidence="4">
    <location>
        <position position="1047"/>
    </location>
    <ligand>
        <name>Zn(2+)</name>
        <dbReference type="ChEBI" id="CHEBI:29105"/>
        <note>catalytic</note>
    </ligand>
</feature>
<dbReference type="EC" id="3.4.24.-" evidence="5"/>
<feature type="compositionally biased region" description="Pro residues" evidence="6">
    <location>
        <begin position="1224"/>
        <end position="1233"/>
    </location>
</feature>
<dbReference type="InterPro" id="IPR006026">
    <property type="entry name" value="Peptidase_Metallo"/>
</dbReference>
<keyword evidence="5" id="KW-0645">Protease</keyword>
<keyword evidence="7" id="KW-0472">Membrane</keyword>
<dbReference type="PANTHER" id="PTHR43761:SF1">
    <property type="entry name" value="D-ISOMER SPECIFIC 2-HYDROXYACID DEHYDROGENASE CATALYTIC DOMAIN-CONTAINING PROTEIN-RELATED"/>
    <property type="match status" value="1"/>
</dbReference>
<proteinExistence type="inferred from homology"/>
<feature type="region of interest" description="Disordered" evidence="6">
    <location>
        <begin position="1304"/>
        <end position="1342"/>
    </location>
</feature>
<dbReference type="EMBL" id="JABANP010000079">
    <property type="protein sequence ID" value="KAF4691420.1"/>
    <property type="molecule type" value="Genomic_DNA"/>
</dbReference>
<protein>
    <recommendedName>
        <fullName evidence="5">Metalloendopeptidase</fullName>
        <ecNumber evidence="5">3.4.24.-</ecNumber>
    </recommendedName>
</protein>
<dbReference type="Pfam" id="PF07787">
    <property type="entry name" value="TMEM43"/>
    <property type="match status" value="1"/>
</dbReference>
<dbReference type="GO" id="GO:0008270">
    <property type="term" value="F:zinc ion binding"/>
    <property type="evidence" value="ECO:0007669"/>
    <property type="project" value="UniProtKB-UniRule"/>
</dbReference>
<dbReference type="PANTHER" id="PTHR43761">
    <property type="entry name" value="D-ISOMER SPECIFIC 2-HYDROXYACID DEHYDROGENASE FAMILY PROTEIN (AFU_ORTHOLOGUE AFUA_1G13630)"/>
    <property type="match status" value="1"/>
</dbReference>
<dbReference type="GO" id="GO:0051287">
    <property type="term" value="F:NAD binding"/>
    <property type="evidence" value="ECO:0007669"/>
    <property type="project" value="InterPro"/>
</dbReference>